<accession>A0A7X1NP46</accession>
<dbReference type="RefSeq" id="WP_152813081.1">
    <property type="nucleotide sequence ID" value="NZ_VJXX01000001.1"/>
</dbReference>
<dbReference type="Proteomes" id="UP000326464">
    <property type="component" value="Unassembled WGS sequence"/>
</dbReference>
<reference evidence="3" key="1">
    <citation type="submission" date="2019-07" db="EMBL/GenBank/DDBJ databases">
        <title>Arthrobacter KR32 sp. nov., isolated from mountain cheese made of cows milk.</title>
        <authorList>
            <person name="Flegler A."/>
        </authorList>
    </citation>
    <scope>NUCLEOTIDE SEQUENCE [LARGE SCALE GENOMIC DNA]</scope>
    <source>
        <strain evidence="3">KR32</strain>
    </source>
</reference>
<feature type="region of interest" description="Disordered" evidence="1">
    <location>
        <begin position="40"/>
        <end position="147"/>
    </location>
</feature>
<evidence type="ECO:0000313" key="3">
    <source>
        <dbReference type="Proteomes" id="UP000326464"/>
    </source>
</evidence>
<name>A0A7X1NP46_9MICC</name>
<dbReference type="EMBL" id="VJXX01000001">
    <property type="protein sequence ID" value="MPY10309.1"/>
    <property type="molecule type" value="Genomic_DNA"/>
</dbReference>
<feature type="compositionally biased region" description="Gly residues" evidence="1">
    <location>
        <begin position="106"/>
        <end position="122"/>
    </location>
</feature>
<feature type="compositionally biased region" description="Polar residues" evidence="1">
    <location>
        <begin position="40"/>
        <end position="60"/>
    </location>
</feature>
<dbReference type="AlphaFoldDB" id="A0A7X1NP46"/>
<evidence type="ECO:0000256" key="1">
    <source>
        <dbReference type="SAM" id="MobiDB-lite"/>
    </source>
</evidence>
<protein>
    <submittedName>
        <fullName evidence="2">YtxH domain-containing protein</fullName>
    </submittedName>
</protein>
<dbReference type="OrthoDB" id="5125216at2"/>
<sequence length="147" mass="14924">MKNKLVFAAGMAAGYVLGTRAGRESYEQIKGKAQQLWNNPKVQDTVSSTTDTLKSTTPKVQDTLKGVLKKDGSGGSDGAEAPQDPGKDVGASGDLPLDVPPTVSAMGGGGSGSGGGTTGPSGGDPRTVEDTPFEEQDESTRPDLGRS</sequence>
<keyword evidence="3" id="KW-1185">Reference proteome</keyword>
<comment type="caution">
    <text evidence="2">The sequence shown here is derived from an EMBL/GenBank/DDBJ whole genome shotgun (WGS) entry which is preliminary data.</text>
</comment>
<proteinExistence type="predicted"/>
<feature type="compositionally biased region" description="Basic and acidic residues" evidence="1">
    <location>
        <begin position="138"/>
        <end position="147"/>
    </location>
</feature>
<evidence type="ECO:0000313" key="2">
    <source>
        <dbReference type="EMBL" id="MPY10309.1"/>
    </source>
</evidence>
<gene>
    <name evidence="2" type="ORF">FNH21_06160</name>
</gene>
<organism evidence="2 3">
    <name type="scientific">Arthrobacter bussei</name>
    <dbReference type="NCBI Taxonomy" id="2594179"/>
    <lineage>
        <taxon>Bacteria</taxon>
        <taxon>Bacillati</taxon>
        <taxon>Actinomycetota</taxon>
        <taxon>Actinomycetes</taxon>
        <taxon>Micrococcales</taxon>
        <taxon>Micrococcaceae</taxon>
        <taxon>Arthrobacter</taxon>
    </lineage>
</organism>